<dbReference type="OrthoDB" id="8119704at2759"/>
<dbReference type="EMBL" id="PDUG01000008">
    <property type="protein sequence ID" value="PIC14177.1"/>
    <property type="molecule type" value="Genomic_DNA"/>
</dbReference>
<evidence type="ECO:0000256" key="4">
    <source>
        <dbReference type="ARBA" id="ARBA00042703"/>
    </source>
</evidence>
<gene>
    <name evidence="13" type="primary">Cni-abhd-11.2</name>
    <name evidence="13" type="ORF">B9Z55_027173</name>
</gene>
<keyword evidence="2" id="KW-0378">Hydrolase</keyword>
<evidence type="ECO:0000259" key="12">
    <source>
        <dbReference type="Pfam" id="PF00561"/>
    </source>
</evidence>
<proteinExistence type="inferred from homology"/>
<dbReference type="SUPFAM" id="SSF53474">
    <property type="entry name" value="alpha/beta-Hydrolases"/>
    <property type="match status" value="1"/>
</dbReference>
<protein>
    <recommendedName>
        <fullName evidence="7">sn-1-specific diacylglycerol lipase ABHD11</fullName>
        <ecNumber evidence="3">3.1.1.116</ecNumber>
    </recommendedName>
    <alternativeName>
        <fullName evidence="4">Alpha/beta hydrolase domain-containing protein 11</fullName>
    </alternativeName>
</protein>
<organism evidence="13 14">
    <name type="scientific">Caenorhabditis nigoni</name>
    <dbReference type="NCBI Taxonomy" id="1611254"/>
    <lineage>
        <taxon>Eukaryota</taxon>
        <taxon>Metazoa</taxon>
        <taxon>Ecdysozoa</taxon>
        <taxon>Nematoda</taxon>
        <taxon>Chromadorea</taxon>
        <taxon>Rhabditida</taxon>
        <taxon>Rhabditina</taxon>
        <taxon>Rhabditomorpha</taxon>
        <taxon>Rhabditoidea</taxon>
        <taxon>Rhabditidae</taxon>
        <taxon>Peloderinae</taxon>
        <taxon>Caenorhabditis</taxon>
    </lineage>
</organism>
<evidence type="ECO:0000256" key="8">
    <source>
        <dbReference type="ARBA" id="ARBA00048283"/>
    </source>
</evidence>
<dbReference type="InterPro" id="IPR029058">
    <property type="entry name" value="AB_hydrolase_fold"/>
</dbReference>
<comment type="catalytic activity">
    <reaction evidence="6">
        <text>a 1,3-diacyl-sn-glycerol + H2O = a 1-acyl-sn-glycerol + a fatty acid + H(+)</text>
        <dbReference type="Rhea" id="RHEA:38503"/>
        <dbReference type="ChEBI" id="CHEBI:15377"/>
        <dbReference type="ChEBI" id="CHEBI:15378"/>
        <dbReference type="ChEBI" id="CHEBI:28868"/>
        <dbReference type="ChEBI" id="CHEBI:64683"/>
        <dbReference type="ChEBI" id="CHEBI:77272"/>
    </reaction>
</comment>
<evidence type="ECO:0000256" key="1">
    <source>
        <dbReference type="ARBA" id="ARBA00008645"/>
    </source>
</evidence>
<dbReference type="GO" id="GO:0052689">
    <property type="term" value="F:carboxylic ester hydrolase activity"/>
    <property type="evidence" value="ECO:0007669"/>
    <property type="project" value="TreeGrafter"/>
</dbReference>
<comment type="catalytic activity">
    <reaction evidence="10">
        <text>1-octadecanoyl-2-(9Z-octadecenoyl)-sn-glycerol + H2O = 2-(9Z-octadecenoyl)-glycerol + octadecanoate + H(+)</text>
        <dbReference type="Rhea" id="RHEA:77103"/>
        <dbReference type="ChEBI" id="CHEBI:15377"/>
        <dbReference type="ChEBI" id="CHEBI:15378"/>
        <dbReference type="ChEBI" id="CHEBI:25629"/>
        <dbReference type="ChEBI" id="CHEBI:73990"/>
        <dbReference type="ChEBI" id="CHEBI:75468"/>
    </reaction>
</comment>
<evidence type="ECO:0000256" key="9">
    <source>
        <dbReference type="ARBA" id="ARBA00048504"/>
    </source>
</evidence>
<comment type="catalytic activity">
    <reaction evidence="8">
        <text>1-octadecanoyl-2-(4Z,7Z,10Z,13Z,16Z,19Z-docosahexaenoyl)-sn-glycerol + H2O = 2-(4Z,7Z,10Z,13Z,16Z,19Z-docosahexaenoyl)-glycerol + octadecanoate + H(+)</text>
        <dbReference type="Rhea" id="RHEA:77107"/>
        <dbReference type="ChEBI" id="CHEBI:15377"/>
        <dbReference type="ChEBI" id="CHEBI:15378"/>
        <dbReference type="ChEBI" id="CHEBI:25629"/>
        <dbReference type="ChEBI" id="CHEBI:77129"/>
        <dbReference type="ChEBI" id="CHEBI:186738"/>
    </reaction>
</comment>
<dbReference type="FunFam" id="3.40.50.1820:FF:000486">
    <property type="entry name" value="ABHydrolase Domain containing homolog"/>
    <property type="match status" value="1"/>
</dbReference>
<evidence type="ECO:0000256" key="7">
    <source>
        <dbReference type="ARBA" id="ARBA00044064"/>
    </source>
</evidence>
<evidence type="ECO:0000313" key="13">
    <source>
        <dbReference type="EMBL" id="PIC14177.1"/>
    </source>
</evidence>
<reference evidence="14" key="1">
    <citation type="submission" date="2017-10" db="EMBL/GenBank/DDBJ databases">
        <title>Rapid genome shrinkage in a self-fertile nematode reveals novel sperm competition proteins.</title>
        <authorList>
            <person name="Yin D."/>
            <person name="Schwarz E.M."/>
            <person name="Thomas C.G."/>
            <person name="Felde R.L."/>
            <person name="Korf I.F."/>
            <person name="Cutter A.D."/>
            <person name="Schartner C.M."/>
            <person name="Ralston E.J."/>
            <person name="Meyer B.J."/>
            <person name="Haag E.S."/>
        </authorList>
    </citation>
    <scope>NUCLEOTIDE SEQUENCE [LARGE SCALE GENOMIC DNA]</scope>
    <source>
        <strain evidence="14">JU1422</strain>
    </source>
</reference>
<dbReference type="Proteomes" id="UP000230233">
    <property type="component" value="Unassembled WGS sequence"/>
</dbReference>
<comment type="caution">
    <text evidence="13">The sequence shown here is derived from an EMBL/GenBank/DDBJ whole genome shotgun (WGS) entry which is preliminary data.</text>
</comment>
<evidence type="ECO:0000256" key="11">
    <source>
        <dbReference type="ARBA" id="ARBA00048919"/>
    </source>
</evidence>
<dbReference type="STRING" id="1611254.A0A2G5SGM3"/>
<dbReference type="Pfam" id="PF00561">
    <property type="entry name" value="Abhydrolase_1"/>
    <property type="match status" value="1"/>
</dbReference>
<dbReference type="InterPro" id="IPR000073">
    <property type="entry name" value="AB_hydrolase_1"/>
</dbReference>
<dbReference type="GO" id="GO:0005739">
    <property type="term" value="C:mitochondrion"/>
    <property type="evidence" value="ECO:0007669"/>
    <property type="project" value="TreeGrafter"/>
</dbReference>
<comment type="catalytic activity">
    <reaction evidence="5">
        <text>a 1,2-diacyl-sn-glycerol + H2O = a 2-acylglycerol + a fatty acid + H(+)</text>
        <dbReference type="Rhea" id="RHEA:33275"/>
        <dbReference type="ChEBI" id="CHEBI:15377"/>
        <dbReference type="ChEBI" id="CHEBI:15378"/>
        <dbReference type="ChEBI" id="CHEBI:17389"/>
        <dbReference type="ChEBI" id="CHEBI:17815"/>
        <dbReference type="ChEBI" id="CHEBI:28868"/>
        <dbReference type="EC" id="3.1.1.116"/>
    </reaction>
</comment>
<accession>A0A2G5SGM3</accession>
<evidence type="ECO:0000313" key="14">
    <source>
        <dbReference type="Proteomes" id="UP000230233"/>
    </source>
</evidence>
<evidence type="ECO:0000256" key="2">
    <source>
        <dbReference type="ARBA" id="ARBA00022801"/>
    </source>
</evidence>
<keyword evidence="14" id="KW-1185">Reference proteome</keyword>
<dbReference type="EC" id="3.1.1.116" evidence="3"/>
<feature type="domain" description="AB hydrolase-1" evidence="12">
    <location>
        <begin position="47"/>
        <end position="286"/>
    </location>
</feature>
<dbReference type="Gene3D" id="3.40.50.1820">
    <property type="entry name" value="alpha/beta hydrolase"/>
    <property type="match status" value="1"/>
</dbReference>
<comment type="catalytic activity">
    <reaction evidence="9">
        <text>1,2-didecanoylglycerol + H2O = decanoylglycerol + decanoate + H(+)</text>
        <dbReference type="Rhea" id="RHEA:48596"/>
        <dbReference type="ChEBI" id="CHEBI:11152"/>
        <dbReference type="ChEBI" id="CHEBI:15377"/>
        <dbReference type="ChEBI" id="CHEBI:15378"/>
        <dbReference type="ChEBI" id="CHEBI:27689"/>
        <dbReference type="ChEBI" id="CHEBI:90605"/>
    </reaction>
</comment>
<name>A0A2G5SGM3_9PELO</name>
<dbReference type="PANTHER" id="PTHR46118">
    <property type="entry name" value="PROTEIN ABHD11"/>
    <property type="match status" value="1"/>
</dbReference>
<evidence type="ECO:0000256" key="10">
    <source>
        <dbReference type="ARBA" id="ARBA00048513"/>
    </source>
</evidence>
<dbReference type="AlphaFoldDB" id="A0A2G5SGM3"/>
<evidence type="ECO:0000256" key="6">
    <source>
        <dbReference type="ARBA" id="ARBA00043742"/>
    </source>
</evidence>
<evidence type="ECO:0000256" key="5">
    <source>
        <dbReference type="ARBA" id="ARBA00043667"/>
    </source>
</evidence>
<evidence type="ECO:0000256" key="3">
    <source>
        <dbReference type="ARBA" id="ARBA00026104"/>
    </source>
</evidence>
<dbReference type="PANTHER" id="PTHR46118:SF4">
    <property type="entry name" value="PROTEIN ABHD11"/>
    <property type="match status" value="1"/>
</dbReference>
<sequence length="299" mass="34025">MSLVKNIIKNARIVPGTQNIHNSCQNFAPVALAYNQFSDSKTDHNSPLVIVHGLFGQKTNWNSVGKALNKKLEAPVFTVDVRNHGASPHTDTMTYTEMAEDLVVFIDKIREETGKRRVNLLGHSMGGKIVMRLAIDSKWSDRIEKLIVEDVSPKGYSRRHLEFRELIKTLRKVNLKRTRKEILVDLESSIPELSMRQFILTNLQPSAENKDQMEWKVNINTIDSHVEELLGYSLPAGSYRGPTLFLHGSKSGYVPDSHKPDIKFLFPQVRFDAIPDAGHWVHADKPQLFIESVYKFLKP</sequence>
<comment type="similarity">
    <text evidence="1">Belongs to the AB hydrolase superfamily.</text>
</comment>
<comment type="catalytic activity">
    <reaction evidence="11">
        <text>1-octadecanoyl-2-(5Z,8Z,11Z,14Z-eicosatetraenoyl)-sn-glycerol + H2O = 2-(5Z,8Z,11Z,14Z-eicosatetraenoyl)-glycerol + octadecanoate + H(+)</text>
        <dbReference type="Rhea" id="RHEA:38507"/>
        <dbReference type="ChEBI" id="CHEBI:15377"/>
        <dbReference type="ChEBI" id="CHEBI:15378"/>
        <dbReference type="ChEBI" id="CHEBI:25629"/>
        <dbReference type="ChEBI" id="CHEBI:52392"/>
        <dbReference type="ChEBI" id="CHEBI:75728"/>
    </reaction>
</comment>